<evidence type="ECO:0000256" key="2">
    <source>
        <dbReference type="ARBA" id="ARBA00022448"/>
    </source>
</evidence>
<keyword evidence="2" id="KW-0813">Transport</keyword>
<feature type="transmembrane region" description="Helical" evidence="7">
    <location>
        <begin position="102"/>
        <end position="121"/>
    </location>
</feature>
<feature type="transmembrane region" description="Helical" evidence="7">
    <location>
        <begin position="308"/>
        <end position="325"/>
    </location>
</feature>
<dbReference type="InterPro" id="IPR050524">
    <property type="entry name" value="APC_YAT"/>
</dbReference>
<dbReference type="AlphaFoldDB" id="A0AAE0DCF4"/>
<dbReference type="Gene3D" id="1.20.1740.10">
    <property type="entry name" value="Amino acid/polyamine transporter I"/>
    <property type="match status" value="1"/>
</dbReference>
<feature type="transmembrane region" description="Helical" evidence="7">
    <location>
        <begin position="216"/>
        <end position="233"/>
    </location>
</feature>
<keyword evidence="4" id="KW-0029">Amino-acid transport</keyword>
<keyword evidence="3 7" id="KW-0812">Transmembrane</keyword>
<dbReference type="FunFam" id="1.20.1740.10:FF:000006">
    <property type="entry name" value="General amino acid permease"/>
    <property type="match status" value="1"/>
</dbReference>
<dbReference type="EMBL" id="VYYT01000089">
    <property type="protein sequence ID" value="KAK2770929.1"/>
    <property type="molecule type" value="Genomic_DNA"/>
</dbReference>
<protein>
    <submittedName>
        <fullName evidence="9">General amino acid permease agp2</fullName>
    </submittedName>
</protein>
<dbReference type="PIRSF" id="PIRSF006060">
    <property type="entry name" value="AA_transporter"/>
    <property type="match status" value="1"/>
</dbReference>
<evidence type="ECO:0000313" key="10">
    <source>
        <dbReference type="Proteomes" id="UP001281614"/>
    </source>
</evidence>
<dbReference type="PANTHER" id="PTHR43341:SF6">
    <property type="entry name" value="AMINO ACID TRANSPORTER (EUROFUNG)"/>
    <property type="match status" value="1"/>
</dbReference>
<evidence type="ECO:0000256" key="6">
    <source>
        <dbReference type="ARBA" id="ARBA00023136"/>
    </source>
</evidence>
<feature type="transmembrane region" description="Helical" evidence="7">
    <location>
        <begin position="514"/>
        <end position="533"/>
    </location>
</feature>
<evidence type="ECO:0000259" key="8">
    <source>
        <dbReference type="Pfam" id="PF00324"/>
    </source>
</evidence>
<reference evidence="9" key="1">
    <citation type="submission" date="2023-02" db="EMBL/GenBank/DDBJ databases">
        <title>Colletotrichum kahawae CIFC_Que2 genome sequencing and assembly.</title>
        <authorList>
            <person name="Baroncelli R."/>
        </authorList>
    </citation>
    <scope>NUCLEOTIDE SEQUENCE</scope>
    <source>
        <strain evidence="9">CIFC_Que2</strain>
    </source>
</reference>
<evidence type="ECO:0000256" key="3">
    <source>
        <dbReference type="ARBA" id="ARBA00022692"/>
    </source>
</evidence>
<feature type="domain" description="Amino acid permease/ SLC12A" evidence="8">
    <location>
        <begin position="74"/>
        <end position="537"/>
    </location>
</feature>
<keyword evidence="10" id="KW-1185">Reference proteome</keyword>
<keyword evidence="5 7" id="KW-1133">Transmembrane helix</keyword>
<evidence type="ECO:0000256" key="7">
    <source>
        <dbReference type="SAM" id="Phobius"/>
    </source>
</evidence>
<dbReference type="PANTHER" id="PTHR43341">
    <property type="entry name" value="AMINO ACID PERMEASE"/>
    <property type="match status" value="1"/>
</dbReference>
<keyword evidence="6 7" id="KW-0472">Membrane</keyword>
<sequence length="591" mass="64952">KSAGIVPLFECLLERETIHSPPYILTILVNQTTMATRNDEKKLATTPTPSVYEGQALQQPQTGGLHRRVGGRQIQLFTIGGSIGTALFISIGTALFKARPGSLLLSFFTYCCIIALVNNCIAEMTVLMPVSGGFVRLACNWVDEALGFAAGINFFLYEAISIPFEITALNSILKFWRDDIPVAAVCAACIVIYAALNLSAVKYYSESEFWLSSGKVILIIILTCFTFVTMVGGNPQHDAYGFRYWKDPGAFAEWRSTGNLGRFEGFLAALFFAPLPIVGPEYISMIAGEAIRPRVNIKKAFKTTFSRLAYFFLGGAICVGIVVPHNDPTLRAIINGEKESGSGAASPYVIAMTNLGVGVLPHLVNALILSSVFAAGNTYVYCASRNLYGLALDGYIPKVMTRCTKSGVPIDCLGVTPVFPCLSLLQLSNSGATVLDWLVNILTSGGLVNLIVMCIVYLRFYKACEAQGIDRTTLPYRAWFQPYSAWIALFMFSSIAICSGYTTFIGEFSATTFFTRYTMILFAPVSYCGWKLIKRTRVIPAKEVDLIWERPEIDAYEANLEEQESSMTNLVRNKLFGGWKKADEKDRESQG</sequence>
<dbReference type="InterPro" id="IPR004841">
    <property type="entry name" value="AA-permease/SLC12A_dom"/>
</dbReference>
<proteinExistence type="predicted"/>
<feature type="transmembrane region" description="Helical" evidence="7">
    <location>
        <begin position="408"/>
        <end position="425"/>
    </location>
</feature>
<dbReference type="Pfam" id="PF00324">
    <property type="entry name" value="AA_permease"/>
    <property type="match status" value="1"/>
</dbReference>
<evidence type="ECO:0000313" key="9">
    <source>
        <dbReference type="EMBL" id="KAK2770929.1"/>
    </source>
</evidence>
<comment type="caution">
    <text evidence="9">The sequence shown here is derived from an EMBL/GenBank/DDBJ whole genome shotgun (WGS) entry which is preliminary data.</text>
</comment>
<feature type="transmembrane region" description="Helical" evidence="7">
    <location>
        <begin position="437"/>
        <end position="458"/>
    </location>
</feature>
<organism evidence="9 10">
    <name type="scientific">Colletotrichum kahawae</name>
    <name type="common">Coffee berry disease fungus</name>
    <dbReference type="NCBI Taxonomy" id="34407"/>
    <lineage>
        <taxon>Eukaryota</taxon>
        <taxon>Fungi</taxon>
        <taxon>Dikarya</taxon>
        <taxon>Ascomycota</taxon>
        <taxon>Pezizomycotina</taxon>
        <taxon>Sordariomycetes</taxon>
        <taxon>Hypocreomycetidae</taxon>
        <taxon>Glomerellales</taxon>
        <taxon>Glomerellaceae</taxon>
        <taxon>Colletotrichum</taxon>
        <taxon>Colletotrichum gloeosporioides species complex</taxon>
    </lineage>
</organism>
<feature type="transmembrane region" description="Helical" evidence="7">
    <location>
        <begin position="76"/>
        <end position="96"/>
    </location>
</feature>
<dbReference type="GO" id="GO:0015171">
    <property type="term" value="F:amino acid transmembrane transporter activity"/>
    <property type="evidence" value="ECO:0007669"/>
    <property type="project" value="TreeGrafter"/>
</dbReference>
<evidence type="ECO:0000256" key="5">
    <source>
        <dbReference type="ARBA" id="ARBA00022989"/>
    </source>
</evidence>
<name>A0AAE0DCF4_COLKA</name>
<gene>
    <name evidence="9" type="ORF">CKAH01_14596</name>
</gene>
<comment type="subcellular location">
    <subcellularLocation>
        <location evidence="1">Membrane</location>
        <topology evidence="1">Multi-pass membrane protein</topology>
    </subcellularLocation>
</comment>
<feature type="transmembrane region" description="Helical" evidence="7">
    <location>
        <begin position="479"/>
        <end position="502"/>
    </location>
</feature>
<dbReference type="GO" id="GO:0016020">
    <property type="term" value="C:membrane"/>
    <property type="evidence" value="ECO:0007669"/>
    <property type="project" value="UniProtKB-SubCell"/>
</dbReference>
<feature type="transmembrane region" description="Helical" evidence="7">
    <location>
        <begin position="266"/>
        <end position="287"/>
    </location>
</feature>
<accession>A0AAE0DCF4</accession>
<evidence type="ECO:0000256" key="1">
    <source>
        <dbReference type="ARBA" id="ARBA00004141"/>
    </source>
</evidence>
<feature type="transmembrane region" description="Helical" evidence="7">
    <location>
        <begin position="180"/>
        <end position="204"/>
    </location>
</feature>
<evidence type="ECO:0000256" key="4">
    <source>
        <dbReference type="ARBA" id="ARBA00022970"/>
    </source>
</evidence>
<feature type="non-terminal residue" evidence="9">
    <location>
        <position position="591"/>
    </location>
</feature>
<dbReference type="Proteomes" id="UP001281614">
    <property type="component" value="Unassembled WGS sequence"/>
</dbReference>